<gene>
    <name evidence="1" type="ORF">JI435_438760</name>
</gene>
<accession>A0A7U2I2J5</accession>
<dbReference type="Proteomes" id="UP000663193">
    <property type="component" value="Chromosome 11"/>
</dbReference>
<dbReference type="VEuPathDB" id="FungiDB:JI435_438760"/>
<evidence type="ECO:0000313" key="1">
    <source>
        <dbReference type="EMBL" id="QRD00966.1"/>
    </source>
</evidence>
<reference evidence="2" key="1">
    <citation type="journal article" date="2021" name="BMC Genomics">
        <title>Chromosome-level genome assembly and manually-curated proteome of model necrotroph Parastagonospora nodorum Sn15 reveals a genome-wide trove of candidate effector homologs, and redundancy of virulence-related functions within an accessory chromosome.</title>
        <authorList>
            <person name="Bertazzoni S."/>
            <person name="Jones D.A.B."/>
            <person name="Phan H.T."/>
            <person name="Tan K.-C."/>
            <person name="Hane J.K."/>
        </authorList>
    </citation>
    <scope>NUCLEOTIDE SEQUENCE [LARGE SCALE GENOMIC DNA]</scope>
    <source>
        <strain evidence="2">SN15 / ATCC MYA-4574 / FGSC 10173)</strain>
    </source>
</reference>
<protein>
    <submittedName>
        <fullName evidence="1">Uncharacterized protein</fullName>
    </submittedName>
</protein>
<sequence length="213" mass="24595">MSSNINSPANSISTLNPLGIFSKASPEIRDMIWSHLLRDITITYSIWTRSFTWSPSPILRTSSYIQSEVIGASKLHGIHTFPGAWHLENYLAHVWDTTTIPQHIRLRFNSPNFFPYSSSPVRYHMIRRAIEGRLREWGEPIEALLREGFRRRTLILDITEAPVVPDINDNDIYMQEFGRFIRLLMAVRESMSVARSRSARRQCGYFDGVAVQL</sequence>
<dbReference type="EMBL" id="CP069033">
    <property type="protein sequence ID" value="QRD00966.1"/>
    <property type="molecule type" value="Genomic_DNA"/>
</dbReference>
<evidence type="ECO:0000313" key="2">
    <source>
        <dbReference type="Proteomes" id="UP000663193"/>
    </source>
</evidence>
<dbReference type="RefSeq" id="XP_001806569.1">
    <property type="nucleotide sequence ID" value="XM_001806517.1"/>
</dbReference>
<dbReference type="AlphaFoldDB" id="A0A7U2I2J5"/>
<organism evidence="1 2">
    <name type="scientific">Phaeosphaeria nodorum (strain SN15 / ATCC MYA-4574 / FGSC 10173)</name>
    <name type="common">Glume blotch fungus</name>
    <name type="synonym">Parastagonospora nodorum</name>
    <dbReference type="NCBI Taxonomy" id="321614"/>
    <lineage>
        <taxon>Eukaryota</taxon>
        <taxon>Fungi</taxon>
        <taxon>Dikarya</taxon>
        <taxon>Ascomycota</taxon>
        <taxon>Pezizomycotina</taxon>
        <taxon>Dothideomycetes</taxon>
        <taxon>Pleosporomycetidae</taxon>
        <taxon>Pleosporales</taxon>
        <taxon>Pleosporineae</taxon>
        <taxon>Phaeosphaeriaceae</taxon>
        <taxon>Parastagonospora</taxon>
    </lineage>
</organism>
<keyword evidence="2" id="KW-1185">Reference proteome</keyword>
<dbReference type="KEGG" id="pno:SNOG_16453"/>
<proteinExistence type="predicted"/>
<name>A0A7U2I2J5_PHANO</name>